<dbReference type="GO" id="GO:0015074">
    <property type="term" value="P:DNA integration"/>
    <property type="evidence" value="ECO:0007669"/>
    <property type="project" value="InterPro"/>
</dbReference>
<dbReference type="PANTHER" id="PTHR47331:SF1">
    <property type="entry name" value="GAG-LIKE PROTEIN"/>
    <property type="match status" value="1"/>
</dbReference>
<dbReference type="GO" id="GO:0003676">
    <property type="term" value="F:nucleic acid binding"/>
    <property type="evidence" value="ECO:0007669"/>
    <property type="project" value="InterPro"/>
</dbReference>
<gene>
    <name evidence="1" type="ORF">PACLA_8A060194</name>
</gene>
<dbReference type="Gene3D" id="3.30.420.10">
    <property type="entry name" value="Ribonuclease H-like superfamily/Ribonuclease H"/>
    <property type="match status" value="1"/>
</dbReference>
<comment type="caution">
    <text evidence="1">The sequence shown here is derived from an EMBL/GenBank/DDBJ whole genome shotgun (WGS) entry which is preliminary data.</text>
</comment>
<proteinExistence type="predicted"/>
<sequence>MAAKLALTLIEELDYHITAVTFWIDSMVVLHWIHQPSNRYRDYVAHRIVDIGEDLKKLEADGERRVQVKYVPTSVNIADAGTRGLKLPETTSESTWQCGPEFLYQAESMWPRRPDEGEKAKRVVANVLKFIALTREKVNARKIGSTQSLRDDNLHQAEMILLQQARIESFPHEVEALTNGKPIGKNSRLVKLSPFIDATDGLIRVGGRIQDAPVTYETRHPIVVDGKSEIGRLIINESHHRLSHGPTDYVLSSIRTRYWLVNGRSEIKKYVNNCLYCKKRSRCHLAWGICPEDALHRSYLPVHLEVAETLETDAFLDCLTRFANRRGYPKTITSDRGTNFVGAEREMREGWERLGHNRIEQNLTKHGTDWNFHPPNAPHMNGAVERW</sequence>
<dbReference type="InterPro" id="IPR036397">
    <property type="entry name" value="RNaseH_sf"/>
</dbReference>
<dbReference type="Gene3D" id="1.10.340.70">
    <property type="match status" value="1"/>
</dbReference>
<dbReference type="Pfam" id="PF17921">
    <property type="entry name" value="Integrase_H2C2"/>
    <property type="match status" value="1"/>
</dbReference>
<evidence type="ECO:0000313" key="1">
    <source>
        <dbReference type="EMBL" id="CAB4041245.1"/>
    </source>
</evidence>
<dbReference type="EMBL" id="CACRXK020028018">
    <property type="protein sequence ID" value="CAB4041245.1"/>
    <property type="molecule type" value="Genomic_DNA"/>
</dbReference>
<dbReference type="PROSITE" id="PS50994">
    <property type="entry name" value="INTEGRASE"/>
    <property type="match status" value="1"/>
</dbReference>
<dbReference type="InterPro" id="IPR041588">
    <property type="entry name" value="Integrase_H2C2"/>
</dbReference>
<dbReference type="OrthoDB" id="5983986at2759"/>
<dbReference type="InterPro" id="IPR012337">
    <property type="entry name" value="RNaseH-like_sf"/>
</dbReference>
<keyword evidence="2" id="KW-1185">Reference proteome</keyword>
<dbReference type="Proteomes" id="UP001152795">
    <property type="component" value="Unassembled WGS sequence"/>
</dbReference>
<evidence type="ECO:0000313" key="2">
    <source>
        <dbReference type="Proteomes" id="UP001152795"/>
    </source>
</evidence>
<name>A0A6S7K751_PARCT</name>
<dbReference type="PANTHER" id="PTHR47331">
    <property type="entry name" value="PHD-TYPE DOMAIN-CONTAINING PROTEIN"/>
    <property type="match status" value="1"/>
</dbReference>
<dbReference type="AlphaFoldDB" id="A0A6S7K751"/>
<accession>A0A6S7K751</accession>
<reference evidence="1" key="1">
    <citation type="submission" date="2020-04" db="EMBL/GenBank/DDBJ databases">
        <authorList>
            <person name="Alioto T."/>
            <person name="Alioto T."/>
            <person name="Gomez Garrido J."/>
        </authorList>
    </citation>
    <scope>NUCLEOTIDE SEQUENCE</scope>
    <source>
        <strain evidence="1">A484AB</strain>
    </source>
</reference>
<organism evidence="1 2">
    <name type="scientific">Paramuricea clavata</name>
    <name type="common">Red gorgonian</name>
    <name type="synonym">Violescent sea-whip</name>
    <dbReference type="NCBI Taxonomy" id="317549"/>
    <lineage>
        <taxon>Eukaryota</taxon>
        <taxon>Metazoa</taxon>
        <taxon>Cnidaria</taxon>
        <taxon>Anthozoa</taxon>
        <taxon>Octocorallia</taxon>
        <taxon>Malacalcyonacea</taxon>
        <taxon>Plexauridae</taxon>
        <taxon>Paramuricea</taxon>
    </lineage>
</organism>
<dbReference type="InterPro" id="IPR001584">
    <property type="entry name" value="Integrase_cat-core"/>
</dbReference>
<dbReference type="SUPFAM" id="SSF53098">
    <property type="entry name" value="Ribonuclease H-like"/>
    <property type="match status" value="1"/>
</dbReference>
<protein>
    <submittedName>
        <fullName evidence="1">Uncharacterized protein LOC110233369</fullName>
    </submittedName>
</protein>